<dbReference type="RefSeq" id="WP_194449655.1">
    <property type="nucleotide sequence ID" value="NZ_CP063849.1"/>
</dbReference>
<dbReference type="EMBL" id="CP063849">
    <property type="protein sequence ID" value="QOY87992.1"/>
    <property type="molecule type" value="Genomic_DNA"/>
</dbReference>
<evidence type="ECO:0000313" key="4">
    <source>
        <dbReference type="Proteomes" id="UP000593892"/>
    </source>
</evidence>
<evidence type="ECO:0000256" key="1">
    <source>
        <dbReference type="SAM" id="SignalP"/>
    </source>
</evidence>
<dbReference type="AlphaFoldDB" id="A0A7S7NQM4"/>
<gene>
    <name evidence="3" type="ORF">IRI77_35535</name>
</gene>
<keyword evidence="1" id="KW-0732">Signal</keyword>
<dbReference type="SUPFAM" id="SSF110296">
    <property type="entry name" value="Oligoxyloglucan reducing end-specific cellobiohydrolase"/>
    <property type="match status" value="3"/>
</dbReference>
<dbReference type="KEGG" id="pfer:IRI77_35535"/>
<evidence type="ECO:0000313" key="3">
    <source>
        <dbReference type="EMBL" id="QOY87992.1"/>
    </source>
</evidence>
<reference evidence="3 4" key="1">
    <citation type="submission" date="2020-10" db="EMBL/GenBank/DDBJ databases">
        <title>Complete genome sequence of Paludibaculum fermentans P105T, a facultatively anaerobic acidobacterium capable of dissimilatory Fe(III) reduction.</title>
        <authorList>
            <person name="Dedysh S.N."/>
            <person name="Beletsky A.V."/>
            <person name="Kulichevskaya I.S."/>
            <person name="Mardanov A.V."/>
            <person name="Ravin N.V."/>
        </authorList>
    </citation>
    <scope>NUCLEOTIDE SEQUENCE [LARGE SCALE GENOMIC DNA]</scope>
    <source>
        <strain evidence="3 4">P105</strain>
    </source>
</reference>
<dbReference type="PANTHER" id="PTHR43739:SF5">
    <property type="entry name" value="EXO-ALPHA-SIALIDASE"/>
    <property type="match status" value="1"/>
</dbReference>
<feature type="signal peptide" evidence="1">
    <location>
        <begin position="1"/>
        <end position="19"/>
    </location>
</feature>
<dbReference type="GO" id="GO:0010411">
    <property type="term" value="P:xyloglucan metabolic process"/>
    <property type="evidence" value="ECO:0007669"/>
    <property type="project" value="TreeGrafter"/>
</dbReference>
<protein>
    <recommendedName>
        <fullName evidence="2">VPS10 domain-containing protein</fullName>
    </recommendedName>
</protein>
<sequence>MIILFGLILAALAPLEAQSAPLVDPVPPAAQSLPGWQPTGPWGGSATAITVDSNAPGTLLAGARNSLIFRSKDGGAHWSRLGFPRHFLGTVTTLAISPADPKLYIAGLYVEQSPYAGVWYSEDAGSTWKMGRGLEGNSVQSMAIWAKDPRRVVAGTRDGVWGSTDSGRTWKRLSAPYNHEMRGVTAVAIDPVDGDIIYAGTTHLPWKSTDGGKSWNSIHEGMIDDSDVFSIVIDPADPKQILASACSGIYRSEAAGTDWTKFPGIPSSHRRTHVIRIRPGDSRVIYAGTTLGLLKSVNGGTSFKQLNQLHILAMTFDPRDPDRLYIAAEGTGLWLSEDGGQTVKSINHGFVSRRLISVAAADGSLYTNVIQDGDGGGIFSSRNGGESWNLSANSTVLRDNHITRLAGCPGEEKLLFAGNESRALRSRDGGKTWTELRLGSDEARLFALACVPGDKPEKALVYAGTDRGLLRSADAGQTWQPVRLTTVNITHNVQALYTSPAAPRRIAARTTFAMYLSEDSGSSWKVMNILFPVSLIYDIALAGGPRGAALVATAQGLYVSEDGGKTWQRRENGLQPGTVSSLAVRPDHADEVYASQFGRVFRSVNGGRLWQSLAQAEIVEASIQKLTFAWGQKDRLLGLTPDLGMFYLDLSVDR</sequence>
<dbReference type="PANTHER" id="PTHR43739">
    <property type="entry name" value="XYLOGLUCANASE (EUROFUNG)"/>
    <property type="match status" value="1"/>
</dbReference>
<feature type="domain" description="VPS10" evidence="2">
    <location>
        <begin position="107"/>
        <end position="634"/>
    </location>
</feature>
<dbReference type="SUPFAM" id="SSF50939">
    <property type="entry name" value="Sialidases"/>
    <property type="match status" value="1"/>
</dbReference>
<dbReference type="InterPro" id="IPR002860">
    <property type="entry name" value="BNR_rpt"/>
</dbReference>
<dbReference type="InterPro" id="IPR036278">
    <property type="entry name" value="Sialidase_sf"/>
</dbReference>
<feature type="chain" id="PRO_5032626146" description="VPS10 domain-containing protein" evidence="1">
    <location>
        <begin position="20"/>
        <end position="654"/>
    </location>
</feature>
<evidence type="ECO:0000259" key="2">
    <source>
        <dbReference type="SMART" id="SM00602"/>
    </source>
</evidence>
<name>A0A7S7NQM4_PALFE</name>
<proteinExistence type="predicted"/>
<dbReference type="InterPro" id="IPR006581">
    <property type="entry name" value="VPS10"/>
</dbReference>
<organism evidence="3 4">
    <name type="scientific">Paludibaculum fermentans</name>
    <dbReference type="NCBI Taxonomy" id="1473598"/>
    <lineage>
        <taxon>Bacteria</taxon>
        <taxon>Pseudomonadati</taxon>
        <taxon>Acidobacteriota</taxon>
        <taxon>Terriglobia</taxon>
        <taxon>Bryobacterales</taxon>
        <taxon>Bryobacteraceae</taxon>
        <taxon>Paludibaculum</taxon>
    </lineage>
</organism>
<dbReference type="Proteomes" id="UP000593892">
    <property type="component" value="Chromosome"/>
</dbReference>
<dbReference type="InterPro" id="IPR052025">
    <property type="entry name" value="Xyloglucanase_GH74"/>
</dbReference>
<dbReference type="GO" id="GO:0016020">
    <property type="term" value="C:membrane"/>
    <property type="evidence" value="ECO:0007669"/>
    <property type="project" value="InterPro"/>
</dbReference>
<keyword evidence="4" id="KW-1185">Reference proteome</keyword>
<dbReference type="Pfam" id="PF02012">
    <property type="entry name" value="BNR"/>
    <property type="match status" value="1"/>
</dbReference>
<dbReference type="SMART" id="SM00602">
    <property type="entry name" value="VPS10"/>
    <property type="match status" value="1"/>
</dbReference>
<dbReference type="CDD" id="cd15482">
    <property type="entry name" value="Sialidase_non-viral"/>
    <property type="match status" value="2"/>
</dbReference>
<dbReference type="Gene3D" id="2.130.10.10">
    <property type="entry name" value="YVTN repeat-like/Quinoprotein amine dehydrogenase"/>
    <property type="match status" value="4"/>
</dbReference>
<dbReference type="InterPro" id="IPR015943">
    <property type="entry name" value="WD40/YVTN_repeat-like_dom_sf"/>
</dbReference>
<accession>A0A7S7NQM4</accession>